<evidence type="ECO:0000313" key="7">
    <source>
        <dbReference type="EMBL" id="VFJ12568.1"/>
    </source>
</evidence>
<dbReference type="PANTHER" id="PTHR12213">
    <property type="entry name" value="CORRINOID ADENOSYLTRANSFERASE"/>
    <property type="match status" value="1"/>
</dbReference>
<evidence type="ECO:0000256" key="3">
    <source>
        <dbReference type="ARBA" id="ARBA00022679"/>
    </source>
</evidence>
<dbReference type="InterPro" id="IPR029499">
    <property type="entry name" value="PduO-typ"/>
</dbReference>
<dbReference type="InterPro" id="IPR036451">
    <property type="entry name" value="CblAdoTrfase-like_sf"/>
</dbReference>
<dbReference type="NCBIfam" id="TIGR00636">
    <property type="entry name" value="PduO_Nterm"/>
    <property type="match status" value="1"/>
</dbReference>
<dbReference type="Gene3D" id="1.20.1200.10">
    <property type="entry name" value="Cobalamin adenosyltransferase-like"/>
    <property type="match status" value="1"/>
</dbReference>
<keyword evidence="4" id="KW-0547">Nucleotide-binding</keyword>
<sequence>MKIYTKTGDKGTTSLIDGSRVIKSSKRIQAYGIIDEVNSNVGLLISLLYDIPELTDLKDSLLKLQEQLFVLGSDLANPSSANSRFPRITNNDISRLENQMDEMEESLSPLKSFILPGGSVQASQCHVIRTIIRRAEISMVELYLNKEISESSYVYINRLSDFFFVLARTINSKLKQDDIVWKP</sequence>
<evidence type="ECO:0000259" key="6">
    <source>
        <dbReference type="Pfam" id="PF01923"/>
    </source>
</evidence>
<dbReference type="EC" id="2.5.1.17" evidence="7"/>
<evidence type="ECO:0000256" key="4">
    <source>
        <dbReference type="ARBA" id="ARBA00022741"/>
    </source>
</evidence>
<dbReference type="FunFam" id="1.20.1200.10:FF:000001">
    <property type="entry name" value="Cob(I)yrinic acid a,c-diamide adenosyltransferase"/>
    <property type="match status" value="1"/>
</dbReference>
<dbReference type="SUPFAM" id="SSF89028">
    <property type="entry name" value="Cobalamin adenosyltransferase-like"/>
    <property type="match status" value="1"/>
</dbReference>
<dbReference type="GO" id="GO:0005524">
    <property type="term" value="F:ATP binding"/>
    <property type="evidence" value="ECO:0007669"/>
    <property type="project" value="UniProtKB-KW"/>
</dbReference>
<dbReference type="GO" id="GO:0009235">
    <property type="term" value="P:cobalamin metabolic process"/>
    <property type="evidence" value="ECO:0007669"/>
    <property type="project" value="UniProtKB-ARBA"/>
</dbReference>
<dbReference type="RefSeq" id="WP_134482674.1">
    <property type="nucleotide sequence ID" value="NZ_LR216287.1"/>
</dbReference>
<dbReference type="EMBL" id="LR216287">
    <property type="protein sequence ID" value="VFJ12568.1"/>
    <property type="molecule type" value="Genomic_DNA"/>
</dbReference>
<evidence type="ECO:0000256" key="2">
    <source>
        <dbReference type="ARBA" id="ARBA00011233"/>
    </source>
</evidence>
<dbReference type="Proteomes" id="UP000294299">
    <property type="component" value="Chromosome NFRAN"/>
</dbReference>
<name>A0A484I5U7_9ARCH</name>
<dbReference type="AlphaFoldDB" id="A0A484I5U7"/>
<gene>
    <name evidence="7" type="primary">yvqK</name>
    <name evidence="7" type="ORF">NFRAN_0247</name>
</gene>
<comment type="similarity">
    <text evidence="1">Belongs to the Cob(I)alamin adenosyltransferase family.</text>
</comment>
<evidence type="ECO:0000256" key="5">
    <source>
        <dbReference type="ARBA" id="ARBA00022840"/>
    </source>
</evidence>
<feature type="domain" description="Cobalamin adenosyltransferase-like" evidence="6">
    <location>
        <begin position="3"/>
        <end position="169"/>
    </location>
</feature>
<keyword evidence="3 7" id="KW-0808">Transferase</keyword>
<dbReference type="Pfam" id="PF01923">
    <property type="entry name" value="Cob_adeno_trans"/>
    <property type="match status" value="1"/>
</dbReference>
<evidence type="ECO:0000256" key="1">
    <source>
        <dbReference type="ARBA" id="ARBA00007487"/>
    </source>
</evidence>
<accession>A0A484I5U7</accession>
<dbReference type="InterPro" id="IPR016030">
    <property type="entry name" value="CblAdoTrfase-like"/>
</dbReference>
<keyword evidence="8" id="KW-1185">Reference proteome</keyword>
<comment type="subunit">
    <text evidence="2">Homotrimer.</text>
</comment>
<dbReference type="KEGG" id="nfn:NFRAN_0247"/>
<dbReference type="OrthoDB" id="4665at2157"/>
<proteinExistence type="inferred from homology"/>
<keyword evidence="5" id="KW-0067">ATP-binding</keyword>
<organism evidence="7 8">
    <name type="scientific">Candidatus Nitrosocosmicus franklandianus</name>
    <dbReference type="NCBI Taxonomy" id="1798806"/>
    <lineage>
        <taxon>Archaea</taxon>
        <taxon>Nitrososphaerota</taxon>
        <taxon>Nitrososphaeria</taxon>
        <taxon>Nitrososphaerales</taxon>
        <taxon>Nitrososphaeraceae</taxon>
        <taxon>Candidatus Nitrosocosmicus</taxon>
    </lineage>
</organism>
<dbReference type="PANTHER" id="PTHR12213:SF0">
    <property type="entry name" value="CORRINOID ADENOSYLTRANSFERASE MMAB"/>
    <property type="match status" value="1"/>
</dbReference>
<reference evidence="7 8" key="1">
    <citation type="submission" date="2019-02" db="EMBL/GenBank/DDBJ databases">
        <authorList>
            <person name="Lehtovirta-Morley E L."/>
        </authorList>
    </citation>
    <scope>NUCLEOTIDE SEQUENCE [LARGE SCALE GENOMIC DNA]</scope>
    <source>
        <strain evidence="7">NFRAN1</strain>
    </source>
</reference>
<protein>
    <submittedName>
        <fullName evidence="7">Cob(I)yrinic acid a,c-diamide adenosyltransferase</fullName>
        <ecNumber evidence="7">2.5.1.17</ecNumber>
    </submittedName>
</protein>
<evidence type="ECO:0000313" key="8">
    <source>
        <dbReference type="Proteomes" id="UP000294299"/>
    </source>
</evidence>
<dbReference type="GO" id="GO:0008817">
    <property type="term" value="F:corrinoid adenosyltransferase activity"/>
    <property type="evidence" value="ECO:0007669"/>
    <property type="project" value="UniProtKB-EC"/>
</dbReference>
<dbReference type="GeneID" id="39419816"/>